<name>A0A1F4XT82_9BACT</name>
<accession>A0A1F4XT82</accession>
<protein>
    <submittedName>
        <fullName evidence="1">Uncharacterized protein</fullName>
    </submittedName>
</protein>
<evidence type="ECO:0000313" key="1">
    <source>
        <dbReference type="EMBL" id="OGC84746.1"/>
    </source>
</evidence>
<organism evidence="1 2">
    <name type="scientific">Candidatus Adlerbacteria bacterium RIFCSPHIGHO2_12_FULL_53_18</name>
    <dbReference type="NCBI Taxonomy" id="1797242"/>
    <lineage>
        <taxon>Bacteria</taxon>
        <taxon>Candidatus Adleribacteriota</taxon>
    </lineage>
</organism>
<proteinExistence type="predicted"/>
<comment type="caution">
    <text evidence="1">The sequence shown here is derived from an EMBL/GenBank/DDBJ whole genome shotgun (WGS) entry which is preliminary data.</text>
</comment>
<dbReference type="Proteomes" id="UP000178091">
    <property type="component" value="Unassembled WGS sequence"/>
</dbReference>
<dbReference type="AlphaFoldDB" id="A0A1F4XT82"/>
<evidence type="ECO:0000313" key="2">
    <source>
        <dbReference type="Proteomes" id="UP000178091"/>
    </source>
</evidence>
<sequence length="132" mass="14753">MPQRDFKTNQTSEHVFWRFFLALVTAGVLLFVSSASVKAAWGMYQTFDMAVGERALAEAELAATKEEYVTIVATLEQFSSERGIEAAVRERFGVVRPGEGEIRIVRTESAESIEEITANNPFSKLFNALLAW</sequence>
<gene>
    <name evidence="1" type="ORF">A3F55_02735</name>
</gene>
<dbReference type="EMBL" id="MEWW01000010">
    <property type="protein sequence ID" value="OGC84746.1"/>
    <property type="molecule type" value="Genomic_DNA"/>
</dbReference>
<reference evidence="1 2" key="1">
    <citation type="journal article" date="2016" name="Nat. Commun.">
        <title>Thousands of microbial genomes shed light on interconnected biogeochemical processes in an aquifer system.</title>
        <authorList>
            <person name="Anantharaman K."/>
            <person name="Brown C.T."/>
            <person name="Hug L.A."/>
            <person name="Sharon I."/>
            <person name="Castelle C.J."/>
            <person name="Probst A.J."/>
            <person name="Thomas B.C."/>
            <person name="Singh A."/>
            <person name="Wilkins M.J."/>
            <person name="Karaoz U."/>
            <person name="Brodie E.L."/>
            <person name="Williams K.H."/>
            <person name="Hubbard S.S."/>
            <person name="Banfield J.F."/>
        </authorList>
    </citation>
    <scope>NUCLEOTIDE SEQUENCE [LARGE SCALE GENOMIC DNA]</scope>
</reference>